<evidence type="ECO:0000313" key="6">
    <source>
        <dbReference type="Proteomes" id="UP000006898"/>
    </source>
</evidence>
<dbReference type="GO" id="GO:0005829">
    <property type="term" value="C:cytosol"/>
    <property type="evidence" value="ECO:0007669"/>
    <property type="project" value="TreeGrafter"/>
</dbReference>
<dbReference type="InterPro" id="IPR002545">
    <property type="entry name" value="CheW-lke_dom"/>
</dbReference>
<reference evidence="5 6" key="1">
    <citation type="journal article" date="2010" name="Nature">
        <title>Nitrite-driven anaerobic methane oxidation by oxygenic bacteria.</title>
        <authorList>
            <person name="Ettwig K.F."/>
            <person name="Butler M.K."/>
            <person name="Le Paslier D."/>
            <person name="Pelletier E."/>
            <person name="Mangenot S."/>
            <person name="Kuypers M.M.M."/>
            <person name="Schreiber F."/>
            <person name="Dutilh B.E."/>
            <person name="Zedelius J."/>
            <person name="de Beer D."/>
            <person name="Gloerich J."/>
            <person name="Wessels H.J.C.T."/>
            <person name="van Allen T."/>
            <person name="Luesken F."/>
            <person name="Wu M."/>
            <person name="van de Pas-Schoonen K.T."/>
            <person name="Op den Camp H.J.M."/>
            <person name="Janssen-Megens E.M."/>
            <person name="Francoijs K-J."/>
            <person name="Stunnenberg H."/>
            <person name="Weissenbach J."/>
            <person name="Jetten M.S.M."/>
            <person name="Strous M."/>
        </authorList>
    </citation>
    <scope>NUCLEOTIDE SEQUENCE [LARGE SCALE GENOMIC DNA]</scope>
</reference>
<evidence type="ECO:0000256" key="2">
    <source>
        <dbReference type="ARBA" id="ARBA00021483"/>
    </source>
</evidence>
<dbReference type="Gene3D" id="2.30.30.40">
    <property type="entry name" value="SH3 Domains"/>
    <property type="match status" value="1"/>
</dbReference>
<dbReference type="PANTHER" id="PTHR22617:SF45">
    <property type="entry name" value="CHEMOTAXIS PROTEIN CHEW"/>
    <property type="match status" value="1"/>
</dbReference>
<sequence>MNESTIDKTSRANDIHQFLTFALGQEEYGVEILNIQEIKGFSTITPLPNAPVFIKGVLNLRGTIVPIIDLRKKFGMPEVELTKFTVIVVVQVQGRPIGGSQAGQKRTMGFIVDAVSDVLNVAGDDIQTTPELHGQVDTSFINGLAKAGEKLVILLDIEKVLTVADAAATAQAAVEAADWN</sequence>
<proteinExistence type="predicted"/>
<dbReference type="EMBL" id="FP565575">
    <property type="protein sequence ID" value="CBE68882.1"/>
    <property type="molecule type" value="Genomic_DNA"/>
</dbReference>
<dbReference type="Pfam" id="PF01584">
    <property type="entry name" value="CheW"/>
    <property type="match status" value="1"/>
</dbReference>
<dbReference type="PANTHER" id="PTHR22617">
    <property type="entry name" value="CHEMOTAXIS SENSOR HISTIDINE KINASE-RELATED"/>
    <property type="match status" value="1"/>
</dbReference>
<dbReference type="CDD" id="cd00732">
    <property type="entry name" value="CheW"/>
    <property type="match status" value="1"/>
</dbReference>
<dbReference type="GO" id="GO:0007165">
    <property type="term" value="P:signal transduction"/>
    <property type="evidence" value="ECO:0007669"/>
    <property type="project" value="InterPro"/>
</dbReference>
<dbReference type="KEGG" id="mox:DAMO_1824"/>
<dbReference type="GO" id="GO:0006935">
    <property type="term" value="P:chemotaxis"/>
    <property type="evidence" value="ECO:0007669"/>
    <property type="project" value="InterPro"/>
</dbReference>
<protein>
    <recommendedName>
        <fullName evidence="2">Chemotaxis protein CheW</fullName>
    </recommendedName>
</protein>
<dbReference type="AlphaFoldDB" id="D5MGK1"/>
<dbReference type="SMART" id="SM00260">
    <property type="entry name" value="CheW"/>
    <property type="match status" value="1"/>
</dbReference>
<comment type="subcellular location">
    <subcellularLocation>
        <location evidence="1">Cytoplasm</location>
    </subcellularLocation>
</comment>
<dbReference type="PROSITE" id="PS50851">
    <property type="entry name" value="CHEW"/>
    <property type="match status" value="1"/>
</dbReference>
<dbReference type="HOGENOM" id="CLU_048995_1_0_0"/>
<dbReference type="SUPFAM" id="SSF50341">
    <property type="entry name" value="CheW-like"/>
    <property type="match status" value="1"/>
</dbReference>
<dbReference type="PATRIC" id="fig|671143.5.peg.1618"/>
<dbReference type="InterPro" id="IPR036061">
    <property type="entry name" value="CheW-like_dom_sf"/>
</dbReference>
<dbReference type="eggNOG" id="COG0835">
    <property type="taxonomic scope" value="Bacteria"/>
</dbReference>
<organism evidence="5 6">
    <name type="scientific">Methylomirabilis oxygeniifera</name>
    <dbReference type="NCBI Taxonomy" id="671143"/>
    <lineage>
        <taxon>Bacteria</taxon>
        <taxon>Candidatus Methylomirabilota</taxon>
        <taxon>Candidatus Methylomirabilia</taxon>
        <taxon>Candidatus Methylomirabilales</taxon>
        <taxon>Candidatus Methylomirabilaceae</taxon>
        <taxon>Candidatus Methylomirabilis</taxon>
    </lineage>
</organism>
<dbReference type="STRING" id="671143.DAMO_1824"/>
<keyword evidence="3" id="KW-0963">Cytoplasm</keyword>
<dbReference type="Proteomes" id="UP000006898">
    <property type="component" value="Chromosome"/>
</dbReference>
<dbReference type="InterPro" id="IPR039315">
    <property type="entry name" value="CheW"/>
</dbReference>
<name>D5MGK1_METO1</name>
<dbReference type="Gene3D" id="2.40.50.180">
    <property type="entry name" value="CheA-289, Domain 4"/>
    <property type="match status" value="1"/>
</dbReference>
<evidence type="ECO:0000256" key="3">
    <source>
        <dbReference type="ARBA" id="ARBA00022490"/>
    </source>
</evidence>
<evidence type="ECO:0000259" key="4">
    <source>
        <dbReference type="PROSITE" id="PS50851"/>
    </source>
</evidence>
<evidence type="ECO:0000256" key="1">
    <source>
        <dbReference type="ARBA" id="ARBA00004496"/>
    </source>
</evidence>
<accession>D5MGK1</accession>
<feature type="domain" description="CheW-like" evidence="4">
    <location>
        <begin position="15"/>
        <end position="166"/>
    </location>
</feature>
<gene>
    <name evidence="5" type="primary">cheW</name>
    <name evidence="5" type="ORF">DAMO_1824</name>
</gene>
<evidence type="ECO:0000313" key="5">
    <source>
        <dbReference type="EMBL" id="CBE68882.1"/>
    </source>
</evidence>